<feature type="compositionally biased region" description="Low complexity" evidence="1">
    <location>
        <begin position="47"/>
        <end position="56"/>
    </location>
</feature>
<reference evidence="4" key="1">
    <citation type="submission" date="2017-06" db="EMBL/GenBank/DDBJ databases">
        <authorList>
            <person name="Varghese N."/>
            <person name="Submissions S."/>
        </authorList>
    </citation>
    <scope>NUCLEOTIDE SEQUENCE [LARGE SCALE GENOMIC DNA]</scope>
    <source>
        <strain evidence="4">DSM 137</strain>
    </source>
</reference>
<gene>
    <name evidence="3" type="ORF">SAMN06265338_10974</name>
</gene>
<feature type="region of interest" description="Disordered" evidence="1">
    <location>
        <begin position="1"/>
        <end position="100"/>
    </location>
</feature>
<dbReference type="OrthoDB" id="8456832at2"/>
<dbReference type="Pfam" id="PF09361">
    <property type="entry name" value="Phasin_2"/>
    <property type="match status" value="1"/>
</dbReference>
<evidence type="ECO:0000256" key="1">
    <source>
        <dbReference type="SAM" id="MobiDB-lite"/>
    </source>
</evidence>
<name>A0A212RZD0_RHOAC</name>
<sequence length="191" mass="19581">MGAPPRKGAKAKTAVDSPIFAHGPEAEHEFAPVVAAAEPEPQPEPAAPETAASEPAPAHHHHAEEPAPAAEPSAHAKSAEPEAPAAKGGAGTHAHAPEHVFAAASKSLQTFSAKAMEAYQANAAASMDYMKALAGVRTVSEAIALQSEHMRKQYEALTSQTKELTALAQQVAADAAGPLKDQFGKGFKSSS</sequence>
<dbReference type="AlphaFoldDB" id="A0A212RZD0"/>
<feature type="compositionally biased region" description="Low complexity" evidence="1">
    <location>
        <begin position="66"/>
        <end position="87"/>
    </location>
</feature>
<dbReference type="EMBL" id="FYDG01000009">
    <property type="protein sequence ID" value="SNB78169.1"/>
    <property type="molecule type" value="Genomic_DNA"/>
</dbReference>
<keyword evidence="4" id="KW-1185">Reference proteome</keyword>
<protein>
    <submittedName>
        <fullName evidence="3">Phasin protein</fullName>
    </submittedName>
</protein>
<evidence type="ECO:0000313" key="3">
    <source>
        <dbReference type="EMBL" id="SNB78169.1"/>
    </source>
</evidence>
<evidence type="ECO:0000313" key="4">
    <source>
        <dbReference type="Proteomes" id="UP000198418"/>
    </source>
</evidence>
<accession>A0A212RZD0</accession>
<proteinExistence type="predicted"/>
<feature type="domain" description="Phasin" evidence="2">
    <location>
        <begin position="100"/>
        <end position="183"/>
    </location>
</feature>
<dbReference type="InterPro" id="IPR018968">
    <property type="entry name" value="Phasin"/>
</dbReference>
<dbReference type="RefSeq" id="WP_088521606.1">
    <property type="nucleotide sequence ID" value="NZ_FYDG01000009.1"/>
</dbReference>
<dbReference type="Proteomes" id="UP000198418">
    <property type="component" value="Unassembled WGS sequence"/>
</dbReference>
<organism evidence="3 4">
    <name type="scientific">Rhodoblastus acidophilus</name>
    <name type="common">Rhodopseudomonas acidophila</name>
    <dbReference type="NCBI Taxonomy" id="1074"/>
    <lineage>
        <taxon>Bacteria</taxon>
        <taxon>Pseudomonadati</taxon>
        <taxon>Pseudomonadota</taxon>
        <taxon>Alphaproteobacteria</taxon>
        <taxon>Hyphomicrobiales</taxon>
        <taxon>Rhodoblastaceae</taxon>
        <taxon>Rhodoblastus</taxon>
    </lineage>
</organism>
<evidence type="ECO:0000259" key="2">
    <source>
        <dbReference type="Pfam" id="PF09361"/>
    </source>
</evidence>